<sequence>MVHAENLVDWFKLAQNISHELSARGWLRCELVPAVQHHLMVWAGQLSVMKCVRAEPYKAVVDFHAYSVVEGALQAGFCECDKGAGMEALGMLNREGCYCSGATHTA</sequence>
<dbReference type="AlphaFoldDB" id="A0A812M317"/>
<gene>
    <name evidence="1" type="ORF">SPIL2461_LOCUS5048</name>
</gene>
<dbReference type="OrthoDB" id="440847at2759"/>
<reference evidence="1" key="1">
    <citation type="submission" date="2021-02" db="EMBL/GenBank/DDBJ databases">
        <authorList>
            <person name="Dougan E. K."/>
            <person name="Rhodes N."/>
            <person name="Thang M."/>
            <person name="Chan C."/>
        </authorList>
    </citation>
    <scope>NUCLEOTIDE SEQUENCE</scope>
</reference>
<proteinExistence type="predicted"/>
<dbReference type="Proteomes" id="UP000649617">
    <property type="component" value="Unassembled WGS sequence"/>
</dbReference>
<organism evidence="1 2">
    <name type="scientific">Symbiodinium pilosum</name>
    <name type="common">Dinoflagellate</name>
    <dbReference type="NCBI Taxonomy" id="2952"/>
    <lineage>
        <taxon>Eukaryota</taxon>
        <taxon>Sar</taxon>
        <taxon>Alveolata</taxon>
        <taxon>Dinophyceae</taxon>
        <taxon>Suessiales</taxon>
        <taxon>Symbiodiniaceae</taxon>
        <taxon>Symbiodinium</taxon>
    </lineage>
</organism>
<dbReference type="EMBL" id="CAJNIZ010007001">
    <property type="protein sequence ID" value="CAE7254364.1"/>
    <property type="molecule type" value="Genomic_DNA"/>
</dbReference>
<keyword evidence="2" id="KW-1185">Reference proteome</keyword>
<evidence type="ECO:0000313" key="2">
    <source>
        <dbReference type="Proteomes" id="UP000649617"/>
    </source>
</evidence>
<accession>A0A812M317</accession>
<protein>
    <submittedName>
        <fullName evidence="1">Uncharacterized protein</fullName>
    </submittedName>
</protein>
<name>A0A812M317_SYMPI</name>
<comment type="caution">
    <text evidence="1">The sequence shown here is derived from an EMBL/GenBank/DDBJ whole genome shotgun (WGS) entry which is preliminary data.</text>
</comment>
<evidence type="ECO:0000313" key="1">
    <source>
        <dbReference type="EMBL" id="CAE7254364.1"/>
    </source>
</evidence>
<feature type="non-terminal residue" evidence="1">
    <location>
        <position position="106"/>
    </location>
</feature>